<feature type="chain" id="PRO_5024367557" evidence="1">
    <location>
        <begin position="29"/>
        <end position="279"/>
    </location>
</feature>
<evidence type="ECO:0000313" key="4">
    <source>
        <dbReference type="EMBL" id="TSJ77711.1"/>
    </source>
</evidence>
<dbReference type="EMBL" id="VWRS01000004">
    <property type="protein sequence ID" value="KAA5825217.1"/>
    <property type="molecule type" value="Genomic_DNA"/>
</dbReference>
<accession>A0A5M7BAH7</accession>
<dbReference type="AlphaFoldDB" id="A0A5M7BAH7"/>
<dbReference type="EMBL" id="VMBF01000004">
    <property type="protein sequence ID" value="TSJ77711.1"/>
    <property type="molecule type" value="Genomic_DNA"/>
</dbReference>
<proteinExistence type="predicted"/>
<evidence type="ECO:0000313" key="5">
    <source>
        <dbReference type="Proteomes" id="UP000315145"/>
    </source>
</evidence>
<evidence type="ECO:0000313" key="3">
    <source>
        <dbReference type="EMBL" id="KAA5825217.1"/>
    </source>
</evidence>
<dbReference type="GO" id="GO:0016787">
    <property type="term" value="F:hydrolase activity"/>
    <property type="evidence" value="ECO:0007669"/>
    <property type="project" value="InterPro"/>
</dbReference>
<reference evidence="3" key="3">
    <citation type="submission" date="2019-09" db="EMBL/GenBank/DDBJ databases">
        <authorList>
            <person name="Zhang D.-C."/>
        </authorList>
    </citation>
    <scope>NUCLEOTIDE SEQUENCE</scope>
    <source>
        <strain evidence="3">RU-4-M-4</strain>
    </source>
</reference>
<evidence type="ECO:0000313" key="6">
    <source>
        <dbReference type="Proteomes" id="UP000322315"/>
    </source>
</evidence>
<dbReference type="Gene3D" id="2.60.120.560">
    <property type="entry name" value="Exo-inulinase, domain 1"/>
    <property type="match status" value="1"/>
</dbReference>
<name>A0A5M7BAH7_9FLAO</name>
<feature type="domain" description="3-keto-alpha-glucoside-1,2-lyase/3-keto-2-hydroxy-glucal hydratase" evidence="2">
    <location>
        <begin position="37"/>
        <end position="265"/>
    </location>
</feature>
<evidence type="ECO:0000259" key="2">
    <source>
        <dbReference type="Pfam" id="PF06439"/>
    </source>
</evidence>
<reference evidence="4 5" key="2">
    <citation type="submission" date="2019-07" db="EMBL/GenBank/DDBJ databases">
        <title>Algibacter marinivivus sp. nov., isolated from the surface of a marine red alga.</title>
        <authorList>
            <person name="Zhong X."/>
            <person name="Xu W."/>
            <person name="Zhang Y."/>
            <person name="Zhang Q."/>
            <person name="Du Z."/>
        </authorList>
    </citation>
    <scope>NUCLEOTIDE SEQUENCE [LARGE SCALE GENOMIC DNA]</scope>
    <source>
        <strain evidence="4 5">RU-4-M-4</strain>
    </source>
</reference>
<dbReference type="Proteomes" id="UP000322315">
    <property type="component" value="Unassembled WGS sequence"/>
</dbReference>
<dbReference type="Pfam" id="PF06439">
    <property type="entry name" value="3keto-disac_hyd"/>
    <property type="match status" value="1"/>
</dbReference>
<evidence type="ECO:0000256" key="1">
    <source>
        <dbReference type="SAM" id="SignalP"/>
    </source>
</evidence>
<organism evidence="3 6">
    <name type="scientific">Algibacter amylolyticus</name>
    <dbReference type="NCBI Taxonomy" id="1608400"/>
    <lineage>
        <taxon>Bacteria</taxon>
        <taxon>Pseudomonadati</taxon>
        <taxon>Bacteroidota</taxon>
        <taxon>Flavobacteriia</taxon>
        <taxon>Flavobacteriales</taxon>
        <taxon>Flavobacteriaceae</taxon>
        <taxon>Algibacter</taxon>
    </lineage>
</organism>
<gene>
    <name evidence="3" type="ORF">F2B50_08495</name>
    <name evidence="4" type="ORF">FPF71_08495</name>
</gene>
<dbReference type="InterPro" id="IPR010496">
    <property type="entry name" value="AL/BT2_dom"/>
</dbReference>
<keyword evidence="5" id="KW-1185">Reference proteome</keyword>
<keyword evidence="1" id="KW-0732">Signal</keyword>
<protein>
    <submittedName>
        <fullName evidence="3">DUF1080 domain-containing protein</fullName>
    </submittedName>
</protein>
<reference evidence="3 6" key="1">
    <citation type="journal article" date="2015" name="Int. J. Syst. Evol. Microbiol.">
        <title>Algibacter amylolyticus sp. nov., isolated from intertidal sediment.</title>
        <authorList>
            <person name="Zhang D.C."/>
            <person name="Wu J."/>
            <person name="Neuner K."/>
            <person name="Yao J."/>
            <person name="Margesin R."/>
        </authorList>
    </citation>
    <scope>NUCLEOTIDE SEQUENCE [LARGE SCALE GENOMIC DNA]</scope>
    <source>
        <strain evidence="3 6">RU-4-M-4</strain>
    </source>
</reference>
<sequence length="279" mass="32768">MYKMKYLKFNLLTVFVVVFSLLSSIAQSQNKKTGNKGFVKIFNGKNWDGWHLKLRNGDEAMAKKVYAIHNKKVHVYKNFPDSLDLETGENGTHGLFYTNKKYSKYILKFQYKWGKKIANNFKRWQYDAGVYYHIVDDKIWPTGIEYQVRYDHTKNRNHTGDLIRPKDVEYDWYAVPEGDTYLHPNEGGKLDESKNWLHFASPTKNYNALNNKWNQCEIIVMGDKYTIHKLNGEVVNVAFNLNPSEGIIGFQSETAEIYYKNIKIKEFSESLPIEEFLKN</sequence>
<dbReference type="OrthoDB" id="259356at2"/>
<dbReference type="Proteomes" id="UP000315145">
    <property type="component" value="Unassembled WGS sequence"/>
</dbReference>
<feature type="signal peptide" evidence="1">
    <location>
        <begin position="1"/>
        <end position="28"/>
    </location>
</feature>
<comment type="caution">
    <text evidence="3">The sequence shown here is derived from an EMBL/GenBank/DDBJ whole genome shotgun (WGS) entry which is preliminary data.</text>
</comment>